<comment type="caution">
    <text evidence="9">The sequence shown here is derived from an EMBL/GenBank/DDBJ whole genome shotgun (WGS) entry which is preliminary data.</text>
</comment>
<dbReference type="PANTHER" id="PTHR46133:SF28">
    <property type="entry name" value="BHLH TRANSCRIPTION FACTOR"/>
    <property type="match status" value="1"/>
</dbReference>
<dbReference type="InterPro" id="IPR044818">
    <property type="entry name" value="ILR3-like"/>
</dbReference>
<gene>
    <name evidence="9" type="ORF">M6B38_173550</name>
</gene>
<keyword evidence="3" id="KW-0238">DNA-binding</keyword>
<dbReference type="InterPro" id="IPR036638">
    <property type="entry name" value="HLH_DNA-bd_sf"/>
</dbReference>
<sequence>MESLESSDWIVDCALIDDVPDPAADQYWAQPGFGGVSADLSVEIDGSFVDSEGPRESGSHKRVRAESCSRSVSKASREKMRRDKLNEKFLELCTILEPRKPPKIDKAAILSDATRMVTQLRSEAQNLKDSNESLQEKIKELKTEKNELRDEKQKLKAERENLEQQLKFLSAAPSFIPHPQAIPAAFAAQGQAIPQIGHKLMMPIMSYPGFPMWQFMPASDVDTSQDAESCPPVA</sequence>
<dbReference type="EMBL" id="JANAVB010034218">
    <property type="protein sequence ID" value="KAJ6807123.1"/>
    <property type="molecule type" value="Genomic_DNA"/>
</dbReference>
<dbReference type="GO" id="GO:0046983">
    <property type="term" value="F:protein dimerization activity"/>
    <property type="evidence" value="ECO:0007669"/>
    <property type="project" value="InterPro"/>
</dbReference>
<dbReference type="PROSITE" id="PS50888">
    <property type="entry name" value="BHLH"/>
    <property type="match status" value="1"/>
</dbReference>
<dbReference type="SUPFAM" id="SSF47459">
    <property type="entry name" value="HLH, helix-loop-helix DNA-binding domain"/>
    <property type="match status" value="1"/>
</dbReference>
<dbReference type="SMART" id="SM00353">
    <property type="entry name" value="HLH"/>
    <property type="match status" value="1"/>
</dbReference>
<dbReference type="GO" id="GO:0006879">
    <property type="term" value="P:intracellular iron ion homeostasis"/>
    <property type="evidence" value="ECO:0007669"/>
    <property type="project" value="InterPro"/>
</dbReference>
<dbReference type="AlphaFoldDB" id="A0AAX6ESY0"/>
<dbReference type="InterPro" id="IPR011598">
    <property type="entry name" value="bHLH_dom"/>
</dbReference>
<keyword evidence="4" id="KW-0804">Transcription</keyword>
<dbReference type="PANTHER" id="PTHR46133">
    <property type="entry name" value="BHLH TRANSCRIPTION FACTOR"/>
    <property type="match status" value="1"/>
</dbReference>
<comment type="similarity">
    <text evidence="1">Belongs to the bHLH protein family.</text>
</comment>
<evidence type="ECO:0000256" key="7">
    <source>
        <dbReference type="SAM" id="MobiDB-lite"/>
    </source>
</evidence>
<dbReference type="GO" id="GO:0003677">
    <property type="term" value="F:DNA binding"/>
    <property type="evidence" value="ECO:0007669"/>
    <property type="project" value="UniProtKB-KW"/>
</dbReference>
<keyword evidence="6" id="KW-0175">Coiled coil</keyword>
<evidence type="ECO:0000256" key="2">
    <source>
        <dbReference type="ARBA" id="ARBA00023015"/>
    </source>
</evidence>
<evidence type="ECO:0000256" key="3">
    <source>
        <dbReference type="ARBA" id="ARBA00023125"/>
    </source>
</evidence>
<evidence type="ECO:0000256" key="1">
    <source>
        <dbReference type="ARBA" id="ARBA00005510"/>
    </source>
</evidence>
<dbReference type="Gene3D" id="4.10.280.10">
    <property type="entry name" value="Helix-loop-helix DNA-binding domain"/>
    <property type="match status" value="1"/>
</dbReference>
<organism evidence="9 10">
    <name type="scientific">Iris pallida</name>
    <name type="common">Sweet iris</name>
    <dbReference type="NCBI Taxonomy" id="29817"/>
    <lineage>
        <taxon>Eukaryota</taxon>
        <taxon>Viridiplantae</taxon>
        <taxon>Streptophyta</taxon>
        <taxon>Embryophyta</taxon>
        <taxon>Tracheophyta</taxon>
        <taxon>Spermatophyta</taxon>
        <taxon>Magnoliopsida</taxon>
        <taxon>Liliopsida</taxon>
        <taxon>Asparagales</taxon>
        <taxon>Iridaceae</taxon>
        <taxon>Iridoideae</taxon>
        <taxon>Irideae</taxon>
        <taxon>Iris</taxon>
    </lineage>
</organism>
<feature type="coiled-coil region" evidence="6">
    <location>
        <begin position="110"/>
        <end position="172"/>
    </location>
</feature>
<feature type="compositionally biased region" description="Basic and acidic residues" evidence="7">
    <location>
        <begin position="52"/>
        <end position="67"/>
    </location>
</feature>
<feature type="region of interest" description="Disordered" evidence="7">
    <location>
        <begin position="47"/>
        <end position="77"/>
    </location>
</feature>
<feature type="domain" description="BHLH" evidence="8">
    <location>
        <begin position="69"/>
        <end position="120"/>
    </location>
</feature>
<evidence type="ECO:0000259" key="8">
    <source>
        <dbReference type="PROSITE" id="PS50888"/>
    </source>
</evidence>
<dbReference type="Proteomes" id="UP001140949">
    <property type="component" value="Unassembled WGS sequence"/>
</dbReference>
<dbReference type="Pfam" id="PF23177">
    <property type="entry name" value="bHLH_IRO3"/>
    <property type="match status" value="1"/>
</dbReference>
<dbReference type="InterPro" id="IPR057075">
    <property type="entry name" value="bHLH_IRO3"/>
</dbReference>
<evidence type="ECO:0000256" key="6">
    <source>
        <dbReference type="SAM" id="Coils"/>
    </source>
</evidence>
<proteinExistence type="inferred from homology"/>
<dbReference type="CDD" id="cd11446">
    <property type="entry name" value="bHLH_AtILR3_like"/>
    <property type="match status" value="1"/>
</dbReference>
<name>A0AAX6ESY0_IRIPA</name>
<accession>A0AAX6ESY0</accession>
<reference evidence="9" key="2">
    <citation type="submission" date="2023-04" db="EMBL/GenBank/DDBJ databases">
        <authorList>
            <person name="Bruccoleri R.E."/>
            <person name="Oakeley E.J."/>
            <person name="Faust A.-M."/>
            <person name="Dessus-Babus S."/>
            <person name="Altorfer M."/>
            <person name="Burckhardt D."/>
            <person name="Oertli M."/>
            <person name="Naumann U."/>
            <person name="Petersen F."/>
            <person name="Wong J."/>
        </authorList>
    </citation>
    <scope>NUCLEOTIDE SEQUENCE</scope>
    <source>
        <strain evidence="9">GSM-AAB239-AS_SAM_17_03QT</strain>
        <tissue evidence="9">Leaf</tissue>
    </source>
</reference>
<evidence type="ECO:0000313" key="10">
    <source>
        <dbReference type="Proteomes" id="UP001140949"/>
    </source>
</evidence>
<keyword evidence="2" id="KW-0805">Transcription regulation</keyword>
<evidence type="ECO:0000256" key="4">
    <source>
        <dbReference type="ARBA" id="ARBA00023163"/>
    </source>
</evidence>
<evidence type="ECO:0000313" key="9">
    <source>
        <dbReference type="EMBL" id="KAJ6807123.1"/>
    </source>
</evidence>
<dbReference type="GO" id="GO:0003700">
    <property type="term" value="F:DNA-binding transcription factor activity"/>
    <property type="evidence" value="ECO:0007669"/>
    <property type="project" value="InterPro"/>
</dbReference>
<keyword evidence="5" id="KW-0539">Nucleus</keyword>
<protein>
    <submittedName>
        <fullName evidence="9">Transcription factor ILR3-like isoform X2</fullName>
    </submittedName>
</protein>
<reference evidence="9" key="1">
    <citation type="journal article" date="2023" name="GigaByte">
        <title>Genome assembly of the bearded iris, Iris pallida Lam.</title>
        <authorList>
            <person name="Bruccoleri R.E."/>
            <person name="Oakeley E.J."/>
            <person name="Faust A.M.E."/>
            <person name="Altorfer M."/>
            <person name="Dessus-Babus S."/>
            <person name="Burckhardt D."/>
            <person name="Oertli M."/>
            <person name="Naumann U."/>
            <person name="Petersen F."/>
            <person name="Wong J."/>
        </authorList>
    </citation>
    <scope>NUCLEOTIDE SEQUENCE</scope>
    <source>
        <strain evidence="9">GSM-AAB239-AS_SAM_17_03QT</strain>
    </source>
</reference>
<evidence type="ECO:0000256" key="5">
    <source>
        <dbReference type="ARBA" id="ARBA00023242"/>
    </source>
</evidence>
<keyword evidence="10" id="KW-1185">Reference proteome</keyword>